<protein>
    <submittedName>
        <fullName evidence="1">Uncharacterized protein</fullName>
    </submittedName>
</protein>
<proteinExistence type="predicted"/>
<accession>A0ABU5MSK5</accession>
<dbReference type="EMBL" id="JARVCO010000002">
    <property type="protein sequence ID" value="MDZ8117184.1"/>
    <property type="molecule type" value="Genomic_DNA"/>
</dbReference>
<evidence type="ECO:0000313" key="1">
    <source>
        <dbReference type="EMBL" id="MDZ8117184.1"/>
    </source>
</evidence>
<organism evidence="1 2">
    <name type="scientific">Pontiella agarivorans</name>
    <dbReference type="NCBI Taxonomy" id="3038953"/>
    <lineage>
        <taxon>Bacteria</taxon>
        <taxon>Pseudomonadati</taxon>
        <taxon>Kiritimatiellota</taxon>
        <taxon>Kiritimatiellia</taxon>
        <taxon>Kiritimatiellales</taxon>
        <taxon>Pontiellaceae</taxon>
        <taxon>Pontiella</taxon>
    </lineage>
</organism>
<dbReference type="RefSeq" id="WP_322606989.1">
    <property type="nucleotide sequence ID" value="NZ_JARVCO010000002.1"/>
</dbReference>
<dbReference type="Proteomes" id="UP001290861">
    <property type="component" value="Unassembled WGS sequence"/>
</dbReference>
<keyword evidence="2" id="KW-1185">Reference proteome</keyword>
<reference evidence="1 2" key="1">
    <citation type="journal article" date="2024" name="Appl. Environ. Microbiol.">
        <title>Pontiella agarivorans sp. nov., a novel marine anaerobic bacterium capable of degrading macroalgal polysaccharides and fixing nitrogen.</title>
        <authorList>
            <person name="Liu N."/>
            <person name="Kivenson V."/>
            <person name="Peng X."/>
            <person name="Cui Z."/>
            <person name="Lankiewicz T.S."/>
            <person name="Gosselin K.M."/>
            <person name="English C.J."/>
            <person name="Blair E.M."/>
            <person name="O'Malley M.A."/>
            <person name="Valentine D.L."/>
        </authorList>
    </citation>
    <scope>NUCLEOTIDE SEQUENCE [LARGE SCALE GENOMIC DNA]</scope>
    <source>
        <strain evidence="1 2">NLcol2</strain>
    </source>
</reference>
<evidence type="ECO:0000313" key="2">
    <source>
        <dbReference type="Proteomes" id="UP001290861"/>
    </source>
</evidence>
<sequence length="70" mass="7797">MMKRLLLLILSAAVFTGRAGEKKDDSGGEGIRRPAPYVFQRLENWRRTATARLSVMWSTDSCGGTEARIP</sequence>
<gene>
    <name evidence="1" type="ORF">P9H32_00980</name>
</gene>
<comment type="caution">
    <text evidence="1">The sequence shown here is derived from an EMBL/GenBank/DDBJ whole genome shotgun (WGS) entry which is preliminary data.</text>
</comment>
<name>A0ABU5MSK5_9BACT</name>